<feature type="compositionally biased region" description="Basic and acidic residues" evidence="1">
    <location>
        <begin position="179"/>
        <end position="194"/>
    </location>
</feature>
<dbReference type="Proteomes" id="UP001430848">
    <property type="component" value="Unassembled WGS sequence"/>
</dbReference>
<accession>A0ABR1P9J6</accession>
<keyword evidence="3" id="KW-1185">Reference proteome</keyword>
<organism evidence="2 3">
    <name type="scientific">Diaporthe eres</name>
    <name type="common">Phomopsis oblonga</name>
    <dbReference type="NCBI Taxonomy" id="83184"/>
    <lineage>
        <taxon>Eukaryota</taxon>
        <taxon>Fungi</taxon>
        <taxon>Dikarya</taxon>
        <taxon>Ascomycota</taxon>
        <taxon>Pezizomycotina</taxon>
        <taxon>Sordariomycetes</taxon>
        <taxon>Sordariomycetidae</taxon>
        <taxon>Diaporthales</taxon>
        <taxon>Diaporthaceae</taxon>
        <taxon>Diaporthe</taxon>
        <taxon>Diaporthe eres species complex</taxon>
    </lineage>
</organism>
<proteinExistence type="predicted"/>
<gene>
    <name evidence="2" type="ORF">SLS63_005993</name>
</gene>
<feature type="region of interest" description="Disordered" evidence="1">
    <location>
        <begin position="138"/>
        <end position="221"/>
    </location>
</feature>
<feature type="compositionally biased region" description="Basic and acidic residues" evidence="1">
    <location>
        <begin position="100"/>
        <end position="117"/>
    </location>
</feature>
<name>A0ABR1P9J6_DIAER</name>
<sequence length="221" mass="25190">MLELLQTRELHKRQGGWDDGKVISCTTALFLSGYVIQQRTVGHLRAAIRPNPSPQIYLPDRFRQDTTELADGTIVVLDEYNRPTRQRIAVSGEPGGQNHAVHESENGEAAVEVKETPAESLGEQQQQRVLAIEELRQETENAEGQKQHQAQQQPPEETKPQPPAPWEVRAEGDQTPGESNEHPDDDTKKPVSRAERRRLIKEEIFRLSQGDEPVYYQRRLY</sequence>
<protein>
    <submittedName>
        <fullName evidence="2">Uncharacterized protein</fullName>
    </submittedName>
</protein>
<reference evidence="2 3" key="1">
    <citation type="submission" date="2024-02" db="EMBL/GenBank/DDBJ databases">
        <title>De novo assembly and annotation of 12 fungi associated with fruit tree decline syndrome in Ontario, Canada.</title>
        <authorList>
            <person name="Sulman M."/>
            <person name="Ellouze W."/>
            <person name="Ilyukhin E."/>
        </authorList>
    </citation>
    <scope>NUCLEOTIDE SEQUENCE [LARGE SCALE GENOMIC DNA]</scope>
    <source>
        <strain evidence="2 3">M169</strain>
    </source>
</reference>
<dbReference type="EMBL" id="JAKNSF020000027">
    <property type="protein sequence ID" value="KAK7729934.1"/>
    <property type="molecule type" value="Genomic_DNA"/>
</dbReference>
<feature type="region of interest" description="Disordered" evidence="1">
    <location>
        <begin position="89"/>
        <end position="126"/>
    </location>
</feature>
<comment type="caution">
    <text evidence="2">The sequence shown here is derived from an EMBL/GenBank/DDBJ whole genome shotgun (WGS) entry which is preliminary data.</text>
</comment>
<evidence type="ECO:0000313" key="3">
    <source>
        <dbReference type="Proteomes" id="UP001430848"/>
    </source>
</evidence>
<evidence type="ECO:0000313" key="2">
    <source>
        <dbReference type="EMBL" id="KAK7729934.1"/>
    </source>
</evidence>
<evidence type="ECO:0000256" key="1">
    <source>
        <dbReference type="SAM" id="MobiDB-lite"/>
    </source>
</evidence>